<gene>
    <name evidence="1" type="ORF">ATZ36_00880</name>
</gene>
<accession>A0A1E5IJ73</accession>
<protein>
    <submittedName>
        <fullName evidence="1">Uncharacterized protein</fullName>
    </submittedName>
</protein>
<sequence length="101" mass="11771">MEPVKGKRKRLSANDTNKNILLETLFIFAADKNSIDNIVETIKEQKTKGEELKGIFKINPPFKLYIPKYGERTQRNNFAKFNLSKETLENILKISIKTFYC</sequence>
<name>A0A1E5IJ73_ENDTX</name>
<comment type="caution">
    <text evidence="1">The sequence shown here is derived from an EMBL/GenBank/DDBJ whole genome shotgun (WGS) entry which is preliminary data.</text>
</comment>
<dbReference type="Proteomes" id="UP000095237">
    <property type="component" value="Unassembled WGS sequence"/>
</dbReference>
<dbReference type="AlphaFoldDB" id="A0A1E5IJ73"/>
<organism evidence="1 2">
    <name type="scientific">Endomicrobium trichonymphae</name>
    <dbReference type="NCBI Taxonomy" id="1408204"/>
    <lineage>
        <taxon>Bacteria</taxon>
        <taxon>Pseudomonadati</taxon>
        <taxon>Elusimicrobiota</taxon>
        <taxon>Endomicrobiia</taxon>
        <taxon>Endomicrobiales</taxon>
        <taxon>Endomicrobiaceae</taxon>
        <taxon>Candidatus Endomicrobiellum</taxon>
    </lineage>
</organism>
<keyword evidence="2" id="KW-1185">Reference proteome</keyword>
<reference evidence="1 2" key="1">
    <citation type="submission" date="2015-11" db="EMBL/GenBank/DDBJ databases">
        <title>Evidence for parallel genomic evolution in an endosymbiosis of termite gut flagellates.</title>
        <authorList>
            <person name="Zheng H."/>
        </authorList>
    </citation>
    <scope>NUCLEOTIDE SEQUENCE [LARGE SCALE GENOMIC DNA]</scope>
    <source>
        <strain evidence="1 2">CET450</strain>
    </source>
</reference>
<evidence type="ECO:0000313" key="2">
    <source>
        <dbReference type="Proteomes" id="UP000095237"/>
    </source>
</evidence>
<evidence type="ECO:0000313" key="1">
    <source>
        <dbReference type="EMBL" id="OEG70484.1"/>
    </source>
</evidence>
<dbReference type="EMBL" id="LNVX01000324">
    <property type="protein sequence ID" value="OEG70484.1"/>
    <property type="molecule type" value="Genomic_DNA"/>
</dbReference>
<proteinExistence type="predicted"/>